<reference evidence="2" key="1">
    <citation type="submission" date="2016-11" db="UniProtKB">
        <authorList>
            <consortium name="WormBaseParasite"/>
        </authorList>
    </citation>
    <scope>IDENTIFICATION</scope>
</reference>
<name>A0A1I7WJ07_HETBA</name>
<proteinExistence type="predicted"/>
<dbReference type="Proteomes" id="UP000095283">
    <property type="component" value="Unplaced"/>
</dbReference>
<dbReference type="AlphaFoldDB" id="A0A1I7WJ07"/>
<accession>A0A1I7WJ07</accession>
<protein>
    <submittedName>
        <fullName evidence="2">Chromo domain-containing protein</fullName>
    </submittedName>
</protein>
<sequence length="114" mass="13490">MSIHCSSSDPIWIIRIIDHLGYEDAFNRRHEIKFRPKKAERSGNIHSAWVYKVEWETYDGGVITTWETEELLLAWNELFKYKMVSISDNMISGENSRFIGRFNFTNSYCDMEVS</sequence>
<dbReference type="WBParaSite" id="Hba_05001">
    <property type="protein sequence ID" value="Hba_05001"/>
    <property type="gene ID" value="Hba_05001"/>
</dbReference>
<evidence type="ECO:0000313" key="1">
    <source>
        <dbReference type="Proteomes" id="UP000095283"/>
    </source>
</evidence>
<organism evidence="1 2">
    <name type="scientific">Heterorhabditis bacteriophora</name>
    <name type="common">Entomopathogenic nematode worm</name>
    <dbReference type="NCBI Taxonomy" id="37862"/>
    <lineage>
        <taxon>Eukaryota</taxon>
        <taxon>Metazoa</taxon>
        <taxon>Ecdysozoa</taxon>
        <taxon>Nematoda</taxon>
        <taxon>Chromadorea</taxon>
        <taxon>Rhabditida</taxon>
        <taxon>Rhabditina</taxon>
        <taxon>Rhabditomorpha</taxon>
        <taxon>Strongyloidea</taxon>
        <taxon>Heterorhabditidae</taxon>
        <taxon>Heterorhabditis</taxon>
    </lineage>
</organism>
<evidence type="ECO:0000313" key="2">
    <source>
        <dbReference type="WBParaSite" id="Hba_05001"/>
    </source>
</evidence>
<keyword evidence="1" id="KW-1185">Reference proteome</keyword>